<organism evidence="4 5">
    <name type="scientific">Zancudomyces culisetae</name>
    <name type="common">Gut fungus</name>
    <name type="synonym">Smittium culisetae</name>
    <dbReference type="NCBI Taxonomy" id="1213189"/>
    <lineage>
        <taxon>Eukaryota</taxon>
        <taxon>Fungi</taxon>
        <taxon>Fungi incertae sedis</taxon>
        <taxon>Zoopagomycota</taxon>
        <taxon>Kickxellomycotina</taxon>
        <taxon>Harpellomycetes</taxon>
        <taxon>Harpellales</taxon>
        <taxon>Legeriomycetaceae</taxon>
        <taxon>Zancudomyces</taxon>
    </lineage>
</organism>
<dbReference type="Proteomes" id="UP000188320">
    <property type="component" value="Unassembled WGS sequence"/>
</dbReference>
<accession>A0A1R1PQR7</accession>
<feature type="compositionally biased region" description="Basic and acidic residues" evidence="1">
    <location>
        <begin position="120"/>
        <end position="134"/>
    </location>
</feature>
<evidence type="ECO:0000313" key="3">
    <source>
        <dbReference type="EMBL" id="OMH82120.1"/>
    </source>
</evidence>
<name>A0A1R1PQR7_ZANCU</name>
<comment type="caution">
    <text evidence="4">The sequence shown here is derived from an EMBL/GenBank/DDBJ whole genome shotgun (WGS) entry which is preliminary data.</text>
</comment>
<evidence type="ECO:0000256" key="2">
    <source>
        <dbReference type="SAM" id="SignalP"/>
    </source>
</evidence>
<sequence length="168" mass="18192">MLKVTSILFALVLYTAVLFKVRADCDAELQFQDCLQHNSLKKSTECSSALDYDCICLWSNELASCYNQCVDDPDKADERKAAFEAAKNDCANALKYKKTSSTTSSSSTSSASETNTYSKLARETENASSRDGKAANKAGYPVENSAGINKGSLFAGSVVAYLLIQTLF</sequence>
<feature type="compositionally biased region" description="Low complexity" evidence="1">
    <location>
        <begin position="99"/>
        <end position="118"/>
    </location>
</feature>
<gene>
    <name evidence="4" type="ORF">AX774_g3188</name>
    <name evidence="3" type="ORF">AX774_g4417</name>
</gene>
<protein>
    <recommendedName>
        <fullName evidence="6">Extracellular membrane protein CFEM domain-containing protein</fullName>
    </recommendedName>
</protein>
<evidence type="ECO:0008006" key="6">
    <source>
        <dbReference type="Google" id="ProtNLM"/>
    </source>
</evidence>
<dbReference type="AlphaFoldDB" id="A0A1R1PQR7"/>
<reference evidence="4" key="2">
    <citation type="submission" date="2017-01" db="EMBL/GenBank/DDBJ databases">
        <authorList>
            <person name="Mah S.A."/>
            <person name="Swanson W.J."/>
            <person name="Moy G.W."/>
            <person name="Vacquier V.D."/>
        </authorList>
    </citation>
    <scope>NUCLEOTIDE SEQUENCE [LARGE SCALE GENOMIC DNA]</scope>
    <source>
        <strain evidence="4">COL-18-3</strain>
    </source>
</reference>
<reference evidence="5" key="1">
    <citation type="submission" date="2017-01" db="EMBL/GenBank/DDBJ databases">
        <authorList>
            <person name="Wang Y."/>
            <person name="White M."/>
            <person name="Kvist S."/>
            <person name="Moncalvo J.-M."/>
        </authorList>
    </citation>
    <scope>NUCLEOTIDE SEQUENCE [LARGE SCALE GENOMIC DNA]</scope>
    <source>
        <strain evidence="5">COL-18-3</strain>
    </source>
</reference>
<keyword evidence="2" id="KW-0732">Signal</keyword>
<feature type="chain" id="PRO_5015068943" description="Extracellular membrane protein CFEM domain-containing protein" evidence="2">
    <location>
        <begin position="24"/>
        <end position="168"/>
    </location>
</feature>
<dbReference type="EMBL" id="LSSK01000735">
    <property type="protein sequence ID" value="OMH82120.1"/>
    <property type="molecule type" value="Genomic_DNA"/>
</dbReference>
<feature type="region of interest" description="Disordered" evidence="1">
    <location>
        <begin position="97"/>
        <end position="136"/>
    </location>
</feature>
<feature type="signal peptide" evidence="2">
    <location>
        <begin position="1"/>
        <end position="23"/>
    </location>
</feature>
<proteinExistence type="predicted"/>
<evidence type="ECO:0000313" key="4">
    <source>
        <dbReference type="EMBL" id="OMH83307.1"/>
    </source>
</evidence>
<evidence type="ECO:0000313" key="5">
    <source>
        <dbReference type="Proteomes" id="UP000188320"/>
    </source>
</evidence>
<keyword evidence="5" id="KW-1185">Reference proteome</keyword>
<evidence type="ECO:0000256" key="1">
    <source>
        <dbReference type="SAM" id="MobiDB-lite"/>
    </source>
</evidence>
<dbReference type="EMBL" id="LSSK01000448">
    <property type="protein sequence ID" value="OMH83307.1"/>
    <property type="molecule type" value="Genomic_DNA"/>
</dbReference>
<dbReference type="OrthoDB" id="2507140at2759"/>